<dbReference type="GO" id="GO:0032259">
    <property type="term" value="P:methylation"/>
    <property type="evidence" value="ECO:0007669"/>
    <property type="project" value="UniProtKB-KW"/>
</dbReference>
<dbReference type="SUPFAM" id="SSF55315">
    <property type="entry name" value="L30e-like"/>
    <property type="match status" value="1"/>
</dbReference>
<dbReference type="Gene3D" id="3.30.1330.30">
    <property type="match status" value="1"/>
</dbReference>
<dbReference type="PANTHER" id="PTHR43191">
    <property type="entry name" value="RRNA METHYLTRANSFERASE 3"/>
    <property type="match status" value="1"/>
</dbReference>
<evidence type="ECO:0000256" key="1">
    <source>
        <dbReference type="ARBA" id="ARBA00007228"/>
    </source>
</evidence>
<evidence type="ECO:0000256" key="3">
    <source>
        <dbReference type="ARBA" id="ARBA00022679"/>
    </source>
</evidence>
<organism evidence="6 7">
    <name type="scientific">Pseudobacteriovorax antillogorgiicola</name>
    <dbReference type="NCBI Taxonomy" id="1513793"/>
    <lineage>
        <taxon>Bacteria</taxon>
        <taxon>Pseudomonadati</taxon>
        <taxon>Bdellovibrionota</taxon>
        <taxon>Oligoflexia</taxon>
        <taxon>Oligoflexales</taxon>
        <taxon>Pseudobacteriovoracaceae</taxon>
        <taxon>Pseudobacteriovorax</taxon>
    </lineage>
</organism>
<evidence type="ECO:0000259" key="5">
    <source>
        <dbReference type="Pfam" id="PF22435"/>
    </source>
</evidence>
<protein>
    <submittedName>
        <fullName evidence="6">RNA methyltransferase, TrmH family</fullName>
    </submittedName>
</protein>
<keyword evidence="7" id="KW-1185">Reference proteome</keyword>
<dbReference type="Gene3D" id="3.40.1280.10">
    <property type="match status" value="1"/>
</dbReference>
<dbReference type="Pfam" id="PF22435">
    <property type="entry name" value="MRM3-like_sub_bind"/>
    <property type="match status" value="1"/>
</dbReference>
<evidence type="ECO:0000259" key="4">
    <source>
        <dbReference type="Pfam" id="PF00588"/>
    </source>
</evidence>
<dbReference type="GO" id="GO:0006396">
    <property type="term" value="P:RNA processing"/>
    <property type="evidence" value="ECO:0007669"/>
    <property type="project" value="InterPro"/>
</dbReference>
<dbReference type="InterPro" id="IPR001537">
    <property type="entry name" value="SpoU_MeTrfase"/>
</dbReference>
<dbReference type="GO" id="GO:0008173">
    <property type="term" value="F:RNA methyltransferase activity"/>
    <property type="evidence" value="ECO:0007669"/>
    <property type="project" value="InterPro"/>
</dbReference>
<dbReference type="Proteomes" id="UP000192907">
    <property type="component" value="Unassembled WGS sequence"/>
</dbReference>
<dbReference type="OrthoDB" id="5290523at2"/>
<dbReference type="InterPro" id="IPR029026">
    <property type="entry name" value="tRNA_m1G_MTases_N"/>
</dbReference>
<reference evidence="7" key="1">
    <citation type="submission" date="2017-04" db="EMBL/GenBank/DDBJ databases">
        <authorList>
            <person name="Varghese N."/>
            <person name="Submissions S."/>
        </authorList>
    </citation>
    <scope>NUCLEOTIDE SEQUENCE [LARGE SCALE GENOMIC DNA]</scope>
    <source>
        <strain evidence="7">RKEM611</strain>
    </source>
</reference>
<dbReference type="SUPFAM" id="SSF75217">
    <property type="entry name" value="alpha/beta knot"/>
    <property type="match status" value="1"/>
</dbReference>
<evidence type="ECO:0000256" key="2">
    <source>
        <dbReference type="ARBA" id="ARBA00022603"/>
    </source>
</evidence>
<gene>
    <name evidence="6" type="ORF">SAMN06296036_10199</name>
</gene>
<keyword evidence="2 6" id="KW-0489">Methyltransferase</keyword>
<name>A0A1Y6B3F0_9BACT</name>
<dbReference type="EMBL" id="FWZT01000001">
    <property type="protein sequence ID" value="SME88043.1"/>
    <property type="molecule type" value="Genomic_DNA"/>
</dbReference>
<dbReference type="STRING" id="1513793.SAMN06296036_10199"/>
<evidence type="ECO:0000313" key="6">
    <source>
        <dbReference type="EMBL" id="SME88043.1"/>
    </source>
</evidence>
<dbReference type="PANTHER" id="PTHR43191:SF2">
    <property type="entry name" value="RRNA METHYLTRANSFERASE 3, MITOCHONDRIAL"/>
    <property type="match status" value="1"/>
</dbReference>
<evidence type="ECO:0000313" key="7">
    <source>
        <dbReference type="Proteomes" id="UP000192907"/>
    </source>
</evidence>
<dbReference type="Pfam" id="PF00588">
    <property type="entry name" value="SpoU_methylase"/>
    <property type="match status" value="1"/>
</dbReference>
<dbReference type="InterPro" id="IPR051259">
    <property type="entry name" value="rRNA_Methyltransferase"/>
</dbReference>
<dbReference type="GO" id="GO:0003723">
    <property type="term" value="F:RNA binding"/>
    <property type="evidence" value="ECO:0007669"/>
    <property type="project" value="InterPro"/>
</dbReference>
<comment type="similarity">
    <text evidence="1">Belongs to the class IV-like SAM-binding methyltransferase superfamily. RNA methyltransferase TrmH family.</text>
</comment>
<sequence>MEAEPYRAVRAVSSFGTRVMIESLKNQKIKDLIKLRDGKHRRRMQRFLLEGDRETDRAIRNGIQVLEIYACKASLGELGKSLVEKNPDLVTWVSPAVFEKIALRDSTGGLCSVGQPRYAYLDDLPRENLFLIVAEGLEKPGNLGAILRTADGAGADGLVLLDETADLYNPNCIRASLGAAFSVPVIRSRHQEFLDFCQQHKVQLVTASPHSDSFYYGLDLKSSAAIVLGSEAHGLSGFWESHGTAVKIPMLGVCDSLNVSVSAAILAYEVRRQRS</sequence>
<dbReference type="InterPro" id="IPR029064">
    <property type="entry name" value="Ribosomal_eL30-like_sf"/>
</dbReference>
<feature type="domain" description="tRNA/rRNA methyltransferase SpoU type" evidence="4">
    <location>
        <begin position="131"/>
        <end position="268"/>
    </location>
</feature>
<dbReference type="AlphaFoldDB" id="A0A1Y6B3F0"/>
<keyword evidence="3 6" id="KW-0808">Transferase</keyword>
<feature type="domain" description="MRM3-like substrate binding" evidence="5">
    <location>
        <begin position="26"/>
        <end position="110"/>
    </location>
</feature>
<accession>A0A1Y6B3F0</accession>
<dbReference type="InterPro" id="IPR053888">
    <property type="entry name" value="MRM3-like_sub_bind"/>
</dbReference>
<dbReference type="InterPro" id="IPR029028">
    <property type="entry name" value="Alpha/beta_knot_MTases"/>
</dbReference>
<proteinExistence type="inferred from homology"/>